<dbReference type="Proteomes" id="UP000305948">
    <property type="component" value="Unassembled WGS sequence"/>
</dbReference>
<gene>
    <name evidence="3" type="ORF">OE88DRAFT_1711625</name>
</gene>
<dbReference type="GO" id="GO:0033588">
    <property type="term" value="C:elongator holoenzyme complex"/>
    <property type="evidence" value="ECO:0007669"/>
    <property type="project" value="InterPro"/>
</dbReference>
<evidence type="ECO:0000256" key="2">
    <source>
        <dbReference type="ARBA" id="ARBA00008837"/>
    </source>
</evidence>
<dbReference type="EMBL" id="ML213507">
    <property type="protein sequence ID" value="TFK53803.1"/>
    <property type="molecule type" value="Genomic_DNA"/>
</dbReference>
<dbReference type="PANTHER" id="PTHR16184:SF6">
    <property type="entry name" value="ELONGATOR COMPLEX PROTEIN 6"/>
    <property type="match status" value="1"/>
</dbReference>
<dbReference type="PANTHER" id="PTHR16184">
    <property type="entry name" value="ELONGATOR COMPLEX PROTEIN 6"/>
    <property type="match status" value="1"/>
</dbReference>
<reference evidence="3 4" key="1">
    <citation type="journal article" date="2019" name="Nat. Ecol. Evol.">
        <title>Megaphylogeny resolves global patterns of mushroom evolution.</title>
        <authorList>
            <person name="Varga T."/>
            <person name="Krizsan K."/>
            <person name="Foldi C."/>
            <person name="Dima B."/>
            <person name="Sanchez-Garcia M."/>
            <person name="Sanchez-Ramirez S."/>
            <person name="Szollosi G.J."/>
            <person name="Szarkandi J.G."/>
            <person name="Papp V."/>
            <person name="Albert L."/>
            <person name="Andreopoulos W."/>
            <person name="Angelini C."/>
            <person name="Antonin V."/>
            <person name="Barry K.W."/>
            <person name="Bougher N.L."/>
            <person name="Buchanan P."/>
            <person name="Buyck B."/>
            <person name="Bense V."/>
            <person name="Catcheside P."/>
            <person name="Chovatia M."/>
            <person name="Cooper J."/>
            <person name="Damon W."/>
            <person name="Desjardin D."/>
            <person name="Finy P."/>
            <person name="Geml J."/>
            <person name="Haridas S."/>
            <person name="Hughes K."/>
            <person name="Justo A."/>
            <person name="Karasinski D."/>
            <person name="Kautmanova I."/>
            <person name="Kiss B."/>
            <person name="Kocsube S."/>
            <person name="Kotiranta H."/>
            <person name="LaButti K.M."/>
            <person name="Lechner B.E."/>
            <person name="Liimatainen K."/>
            <person name="Lipzen A."/>
            <person name="Lukacs Z."/>
            <person name="Mihaltcheva S."/>
            <person name="Morgado L.N."/>
            <person name="Niskanen T."/>
            <person name="Noordeloos M.E."/>
            <person name="Ohm R.A."/>
            <person name="Ortiz-Santana B."/>
            <person name="Ovrebo C."/>
            <person name="Racz N."/>
            <person name="Riley R."/>
            <person name="Savchenko A."/>
            <person name="Shiryaev A."/>
            <person name="Soop K."/>
            <person name="Spirin V."/>
            <person name="Szebenyi C."/>
            <person name="Tomsovsky M."/>
            <person name="Tulloss R.E."/>
            <person name="Uehling J."/>
            <person name="Grigoriev I.V."/>
            <person name="Vagvolgyi C."/>
            <person name="Papp T."/>
            <person name="Martin F.M."/>
            <person name="Miettinen O."/>
            <person name="Hibbett D.S."/>
            <person name="Nagy L.G."/>
        </authorList>
    </citation>
    <scope>NUCLEOTIDE SEQUENCE [LARGE SCALE GENOMIC DNA]</scope>
    <source>
        <strain evidence="3 4">OMC1185</strain>
    </source>
</reference>
<name>A0A5C3N8X0_9AGAM</name>
<dbReference type="Gene3D" id="3.40.50.300">
    <property type="entry name" value="P-loop containing nucleotide triphosphate hydrolases"/>
    <property type="match status" value="1"/>
</dbReference>
<dbReference type="UniPathway" id="UPA00988"/>
<comment type="similarity">
    <text evidence="2">Belongs to the ELP6 family.</text>
</comment>
<evidence type="ECO:0000256" key="1">
    <source>
        <dbReference type="ARBA" id="ARBA00005043"/>
    </source>
</evidence>
<organism evidence="3 4">
    <name type="scientific">Heliocybe sulcata</name>
    <dbReference type="NCBI Taxonomy" id="5364"/>
    <lineage>
        <taxon>Eukaryota</taxon>
        <taxon>Fungi</taxon>
        <taxon>Dikarya</taxon>
        <taxon>Basidiomycota</taxon>
        <taxon>Agaricomycotina</taxon>
        <taxon>Agaricomycetes</taxon>
        <taxon>Gloeophyllales</taxon>
        <taxon>Gloeophyllaceae</taxon>
        <taxon>Heliocybe</taxon>
    </lineage>
</organism>
<comment type="pathway">
    <text evidence="1">tRNA modification; 5-methoxycarbonylmethyl-2-thiouridine-tRNA biosynthesis.</text>
</comment>
<dbReference type="SUPFAM" id="SSF52540">
    <property type="entry name" value="P-loop containing nucleoside triphosphate hydrolases"/>
    <property type="match status" value="1"/>
</dbReference>
<evidence type="ECO:0000313" key="3">
    <source>
        <dbReference type="EMBL" id="TFK53803.1"/>
    </source>
</evidence>
<proteinExistence type="inferred from homology"/>
<evidence type="ECO:0000313" key="4">
    <source>
        <dbReference type="Proteomes" id="UP000305948"/>
    </source>
</evidence>
<dbReference type="STRING" id="5364.A0A5C3N8X0"/>
<dbReference type="OrthoDB" id="9995306at2759"/>
<dbReference type="CDD" id="cd19495">
    <property type="entry name" value="Elp6"/>
    <property type="match status" value="1"/>
</dbReference>
<dbReference type="InterPro" id="IPR027417">
    <property type="entry name" value="P-loop_NTPase"/>
</dbReference>
<protein>
    <recommendedName>
        <fullName evidence="5">Elongator complex protein 5</fullName>
    </recommendedName>
</protein>
<dbReference type="Pfam" id="PF09807">
    <property type="entry name" value="ELP6"/>
    <property type="match status" value="1"/>
</dbReference>
<evidence type="ECO:0008006" key="5">
    <source>
        <dbReference type="Google" id="ProtNLM"/>
    </source>
</evidence>
<dbReference type="GO" id="GO:0002098">
    <property type="term" value="P:tRNA wobble uridine modification"/>
    <property type="evidence" value="ECO:0007669"/>
    <property type="project" value="InterPro"/>
</dbReference>
<keyword evidence="4" id="KW-1185">Reference proteome</keyword>
<sequence length="249" mass="27201">MAAFPPSNVFAPGNVILITDQLPSPADFLLHRTLASHFKDHKNARCIILSVSESISRWKAIASRVAVNVAALLESGSLTFLDLVPDTQPQLGSSDPTRPALRPIMNEIRSLLQQAGDAHAHEPVLILLDDISVLEWIGYTVHELANFLRALAALARKQNILLVIRQHIVTPDAPEDLLRLLLQLCAYHIDVRPLSSGRSGAVSGEISLYPGPWNGTSHAMTVPRHRAVQYRLTDAAAVYFEKGTGHAVL</sequence>
<dbReference type="InterPro" id="IPR018627">
    <property type="entry name" value="ELP6"/>
</dbReference>
<accession>A0A5C3N8X0</accession>
<dbReference type="AlphaFoldDB" id="A0A5C3N8X0"/>